<keyword evidence="4" id="KW-1185">Reference proteome</keyword>
<comment type="caution">
    <text evidence="3">The sequence shown here is derived from an EMBL/GenBank/DDBJ whole genome shotgun (WGS) entry which is preliminary data.</text>
</comment>
<keyword evidence="1" id="KW-1133">Transmembrane helix</keyword>
<evidence type="ECO:0000313" key="3">
    <source>
        <dbReference type="EMBL" id="KAK4382090.1"/>
    </source>
</evidence>
<reference evidence="3" key="1">
    <citation type="submission" date="2020-06" db="EMBL/GenBank/DDBJ databases">
        <authorList>
            <person name="Li T."/>
            <person name="Hu X."/>
            <person name="Zhang T."/>
            <person name="Song X."/>
            <person name="Zhang H."/>
            <person name="Dai N."/>
            <person name="Sheng W."/>
            <person name="Hou X."/>
            <person name="Wei L."/>
        </authorList>
    </citation>
    <scope>NUCLEOTIDE SEQUENCE</scope>
    <source>
        <strain evidence="3">K16</strain>
        <tissue evidence="3">Leaf</tissue>
    </source>
</reference>
<evidence type="ECO:0000259" key="2">
    <source>
        <dbReference type="PROSITE" id="PS50878"/>
    </source>
</evidence>
<dbReference type="PROSITE" id="PS50878">
    <property type="entry name" value="RT_POL"/>
    <property type="match status" value="1"/>
</dbReference>
<name>A0AAE1W066_9LAMI</name>
<dbReference type="AlphaFoldDB" id="A0AAE1W066"/>
<feature type="transmembrane region" description="Helical" evidence="1">
    <location>
        <begin position="105"/>
        <end position="121"/>
    </location>
</feature>
<organism evidence="3 4">
    <name type="scientific">Sesamum angolense</name>
    <dbReference type="NCBI Taxonomy" id="2727404"/>
    <lineage>
        <taxon>Eukaryota</taxon>
        <taxon>Viridiplantae</taxon>
        <taxon>Streptophyta</taxon>
        <taxon>Embryophyta</taxon>
        <taxon>Tracheophyta</taxon>
        <taxon>Spermatophyta</taxon>
        <taxon>Magnoliopsida</taxon>
        <taxon>eudicotyledons</taxon>
        <taxon>Gunneridae</taxon>
        <taxon>Pentapetalae</taxon>
        <taxon>asterids</taxon>
        <taxon>lamiids</taxon>
        <taxon>Lamiales</taxon>
        <taxon>Pedaliaceae</taxon>
        <taxon>Sesamum</taxon>
    </lineage>
</organism>
<reference evidence="3" key="2">
    <citation type="journal article" date="2024" name="Plant">
        <title>Genomic evolution and insights into agronomic trait innovations of Sesamum species.</title>
        <authorList>
            <person name="Miao H."/>
            <person name="Wang L."/>
            <person name="Qu L."/>
            <person name="Liu H."/>
            <person name="Sun Y."/>
            <person name="Le M."/>
            <person name="Wang Q."/>
            <person name="Wei S."/>
            <person name="Zheng Y."/>
            <person name="Lin W."/>
            <person name="Duan Y."/>
            <person name="Cao H."/>
            <person name="Xiong S."/>
            <person name="Wang X."/>
            <person name="Wei L."/>
            <person name="Li C."/>
            <person name="Ma Q."/>
            <person name="Ju M."/>
            <person name="Zhao R."/>
            <person name="Li G."/>
            <person name="Mu C."/>
            <person name="Tian Q."/>
            <person name="Mei H."/>
            <person name="Zhang T."/>
            <person name="Gao T."/>
            <person name="Zhang H."/>
        </authorList>
    </citation>
    <scope>NUCLEOTIDE SEQUENCE</scope>
    <source>
        <strain evidence="3">K16</strain>
    </source>
</reference>
<dbReference type="PANTHER" id="PTHR46890:SF48">
    <property type="entry name" value="RNA-DIRECTED DNA POLYMERASE"/>
    <property type="match status" value="1"/>
</dbReference>
<sequence length="426" mass="45679">MVNEKPLLEEPYLPPAAAAAARRSAAAAATAAAAAATAAAAGPAAAAAATAESPAAILVLPRRRAVRGGFGFGVGVGVGFGFGGEWYLAYLFLVLSESSPVGPPAIYLFVYPFANVPLVFFGHYNKFAISTVIMALALVVLIGYTCDISIDKDSMVPFGKLVNHSYALPIKVANNFAFIEIISPAQSAFVPGRLITDNVLLAFETNHFLNTHSRGRKHFMNLKLDFSKAYDRVEWSFLKRVLGKLGFPSAFIDLIMLCISSVSYSFVLSGSQFGSISPQRGLGQGDPLSPYLFLLCTESLRALFREAANRGSVPGVAVCSRAPRISHLLFADDTMVFTPADVPTMHAICQILNVYKLASGQEINLHKSSAVFSRNTPLDIQRDLAEALGLRLENKHELYLGLPAVVFRSKRALFAALKVSGTDSRA</sequence>
<protein>
    <submittedName>
        <fullName evidence="3">Mitochondrial protein</fullName>
    </submittedName>
</protein>
<dbReference type="InterPro" id="IPR043502">
    <property type="entry name" value="DNA/RNA_pol_sf"/>
</dbReference>
<evidence type="ECO:0000313" key="4">
    <source>
        <dbReference type="Proteomes" id="UP001289374"/>
    </source>
</evidence>
<evidence type="ECO:0000256" key="1">
    <source>
        <dbReference type="SAM" id="Phobius"/>
    </source>
</evidence>
<keyword evidence="1" id="KW-0812">Transmembrane</keyword>
<dbReference type="Proteomes" id="UP001289374">
    <property type="component" value="Unassembled WGS sequence"/>
</dbReference>
<feature type="transmembrane region" description="Helical" evidence="1">
    <location>
        <begin position="72"/>
        <end position="93"/>
    </location>
</feature>
<proteinExistence type="predicted"/>
<dbReference type="InterPro" id="IPR000477">
    <property type="entry name" value="RT_dom"/>
</dbReference>
<feature type="transmembrane region" description="Helical" evidence="1">
    <location>
        <begin position="127"/>
        <end position="146"/>
    </location>
</feature>
<gene>
    <name evidence="3" type="ORF">Sango_2906500</name>
</gene>
<dbReference type="Pfam" id="PF00078">
    <property type="entry name" value="RVT_1"/>
    <property type="match status" value="1"/>
</dbReference>
<dbReference type="InterPro" id="IPR006311">
    <property type="entry name" value="TAT_signal"/>
</dbReference>
<dbReference type="CDD" id="cd01650">
    <property type="entry name" value="RT_nLTR_like"/>
    <property type="match status" value="1"/>
</dbReference>
<feature type="domain" description="Reverse transcriptase" evidence="2">
    <location>
        <begin position="1"/>
        <end position="392"/>
    </location>
</feature>
<dbReference type="SUPFAM" id="SSF56672">
    <property type="entry name" value="DNA/RNA polymerases"/>
    <property type="match status" value="1"/>
</dbReference>
<keyword evidence="1" id="KW-0472">Membrane</keyword>
<dbReference type="PROSITE" id="PS51318">
    <property type="entry name" value="TAT"/>
    <property type="match status" value="1"/>
</dbReference>
<dbReference type="PANTHER" id="PTHR46890">
    <property type="entry name" value="NON-LTR RETROLELEMENT REVERSE TRANSCRIPTASE-LIKE PROTEIN-RELATED"/>
    <property type="match status" value="1"/>
</dbReference>
<accession>A0AAE1W066</accession>
<dbReference type="InterPro" id="IPR052343">
    <property type="entry name" value="Retrotransposon-Effector_Assoc"/>
</dbReference>
<dbReference type="EMBL" id="JACGWL010000757">
    <property type="protein sequence ID" value="KAK4382090.1"/>
    <property type="molecule type" value="Genomic_DNA"/>
</dbReference>